<dbReference type="Proteomes" id="UP000663888">
    <property type="component" value="Unassembled WGS sequence"/>
</dbReference>
<evidence type="ECO:0000313" key="1">
    <source>
        <dbReference type="EMBL" id="CAE6466165.1"/>
    </source>
</evidence>
<evidence type="ECO:0000313" key="2">
    <source>
        <dbReference type="Proteomes" id="UP000663888"/>
    </source>
</evidence>
<comment type="caution">
    <text evidence="1">The sequence shown here is derived from an EMBL/GenBank/DDBJ whole genome shotgun (WGS) entry which is preliminary data.</text>
</comment>
<reference evidence="1" key="1">
    <citation type="submission" date="2021-01" db="EMBL/GenBank/DDBJ databases">
        <authorList>
            <person name="Kaushik A."/>
        </authorList>
    </citation>
    <scope>NUCLEOTIDE SEQUENCE</scope>
    <source>
        <strain evidence="1">AG4-R118</strain>
    </source>
</reference>
<gene>
    <name evidence="1" type="ORF">RDB_LOCUS99011</name>
</gene>
<proteinExistence type="predicted"/>
<name>A0A8H3BTS8_9AGAM</name>
<dbReference type="AlphaFoldDB" id="A0A8H3BTS8"/>
<protein>
    <submittedName>
        <fullName evidence="1">Uncharacterized protein</fullName>
    </submittedName>
</protein>
<accession>A0A8H3BTS8</accession>
<organism evidence="1 2">
    <name type="scientific">Rhizoctonia solani</name>
    <dbReference type="NCBI Taxonomy" id="456999"/>
    <lineage>
        <taxon>Eukaryota</taxon>
        <taxon>Fungi</taxon>
        <taxon>Dikarya</taxon>
        <taxon>Basidiomycota</taxon>
        <taxon>Agaricomycotina</taxon>
        <taxon>Agaricomycetes</taxon>
        <taxon>Cantharellales</taxon>
        <taxon>Ceratobasidiaceae</taxon>
        <taxon>Rhizoctonia</taxon>
    </lineage>
</organism>
<sequence>MDYRIRTLAIELRKGRAHGDKVITLLQALFRRNTIQKTRSDAKAILFPQATEPLPNGDDTFLGEKYRVSDLRDELLRGLSTTSGLSDFYVGQAKFHRSRKDPSNGFILFYLRDLKSNTESLLLLDQNNLRESFRDTDDSCPNDCYPSQVWLKPVEFLDSLAHPGRVYVHTGNKSKLEKMPESEWSIQSIQFDNPKTLEFAQLLALMKIVLSPFKGYLYRAAKQTLLWRLALMWQAMTDLNYMTAFSATQGMSLAGQISRQYAGLQVKSNFWRQVSYEVITLRADIINRQQVGNIP</sequence>
<dbReference type="EMBL" id="CAJMWX010001082">
    <property type="protein sequence ID" value="CAE6466165.1"/>
    <property type="molecule type" value="Genomic_DNA"/>
</dbReference>